<dbReference type="InterPro" id="IPR036855">
    <property type="entry name" value="Znf_CCCH_sf"/>
</dbReference>
<evidence type="ECO:0000259" key="7">
    <source>
        <dbReference type="PROSITE" id="PS50103"/>
    </source>
</evidence>
<dbReference type="InterPro" id="IPR045877">
    <property type="entry name" value="ZFP36-like"/>
</dbReference>
<accession>A0A1Y1UDP3</accession>
<feature type="domain" description="C3H1-type" evidence="7">
    <location>
        <begin position="191"/>
        <end position="219"/>
    </location>
</feature>
<dbReference type="Gene3D" id="4.10.1000.10">
    <property type="entry name" value="Zinc finger, CCCH-type"/>
    <property type="match status" value="2"/>
</dbReference>
<proteinExistence type="predicted"/>
<dbReference type="Pfam" id="PF00642">
    <property type="entry name" value="zf-CCCH"/>
    <property type="match status" value="2"/>
</dbReference>
<dbReference type="GO" id="GO:0008270">
    <property type="term" value="F:zinc ion binding"/>
    <property type="evidence" value="ECO:0007669"/>
    <property type="project" value="UniProtKB-KW"/>
</dbReference>
<evidence type="ECO:0000256" key="4">
    <source>
        <dbReference type="ARBA" id="ARBA00022833"/>
    </source>
</evidence>
<keyword evidence="3 5" id="KW-0863">Zinc-finger</keyword>
<dbReference type="FunFam" id="4.10.1000.10:FF:000001">
    <property type="entry name" value="zinc finger CCCH domain-containing protein 15-like"/>
    <property type="match status" value="1"/>
</dbReference>
<dbReference type="EMBL" id="MCFH01000177">
    <property type="protein sequence ID" value="ORX35195.1"/>
    <property type="molecule type" value="Genomic_DNA"/>
</dbReference>
<dbReference type="EMBL" id="MCFH01000093">
    <property type="protein sequence ID" value="ORX40440.1"/>
    <property type="molecule type" value="Genomic_DNA"/>
</dbReference>
<reference evidence="8 10" key="1">
    <citation type="submission" date="2016-08" db="EMBL/GenBank/DDBJ databases">
        <title>Genomes of anaerobic fungi encode conserved fungal cellulosomes for biomass hydrolysis.</title>
        <authorList>
            <consortium name="DOE Joint Genome Institute"/>
            <person name="Haitjema C.H."/>
            <person name="Gilmore S.P."/>
            <person name="Henske J.K."/>
            <person name="Solomon K.V."/>
            <person name="De Groot R."/>
            <person name="Kuo A."/>
            <person name="Mondo S.J."/>
            <person name="Salamov A.A."/>
            <person name="Labutti K."/>
            <person name="Zhao Z."/>
            <person name="Chiniquy J."/>
            <person name="Barry K."/>
            <person name="Brewer H.M."/>
            <person name="Purvine S.O."/>
            <person name="Wright A.T."/>
            <person name="Boxma B."/>
            <person name="Van Alen T."/>
            <person name="Hackstein J.H."/>
            <person name="Baker S.E."/>
            <person name="Grigoriev I.V."/>
            <person name="O'Malley M.A."/>
        </authorList>
    </citation>
    <scope>NUCLEOTIDE SEQUENCE [LARGE SCALE GENOMIC DNA]</scope>
    <source>
        <strain evidence="10">finn</strain>
        <strain evidence="8">Finn</strain>
    </source>
</reference>
<feature type="domain" description="C3H1-type" evidence="7">
    <location>
        <begin position="229"/>
        <end position="257"/>
    </location>
</feature>
<keyword evidence="2" id="KW-0677">Repeat</keyword>
<dbReference type="PANTHER" id="PTHR12547:SF18">
    <property type="entry name" value="PROTEIN TIS11"/>
    <property type="match status" value="1"/>
</dbReference>
<dbReference type="Proteomes" id="UP000193719">
    <property type="component" value="Unassembled WGS sequence"/>
</dbReference>
<reference evidence="8 10" key="2">
    <citation type="submission" date="2016-08" db="EMBL/GenBank/DDBJ databases">
        <title>Pervasive Adenine N6-methylation of Active Genes in Fungi.</title>
        <authorList>
            <consortium name="DOE Joint Genome Institute"/>
            <person name="Mondo S.J."/>
            <person name="Dannebaum R.O."/>
            <person name="Kuo R.C."/>
            <person name="Labutti K."/>
            <person name="Haridas S."/>
            <person name="Kuo A."/>
            <person name="Salamov A."/>
            <person name="Ahrendt S.R."/>
            <person name="Lipzen A."/>
            <person name="Sullivan W."/>
            <person name="Andreopoulos W.B."/>
            <person name="Clum A."/>
            <person name="Lindquist E."/>
            <person name="Daum C."/>
            <person name="Ramamoorthy G.K."/>
            <person name="Gryganskyi A."/>
            <person name="Culley D."/>
            <person name="Magnuson J.K."/>
            <person name="James T.Y."/>
            <person name="O'Malley M.A."/>
            <person name="Stajich J.E."/>
            <person name="Spatafora J.W."/>
            <person name="Visel A."/>
            <person name="Grigoriev I.V."/>
        </authorList>
    </citation>
    <scope>NUCLEOTIDE SEQUENCE [LARGE SCALE GENOMIC DNA]</scope>
    <source>
        <strain evidence="8">Finn</strain>
        <strain evidence="10">finn</strain>
    </source>
</reference>
<name>A0A1Y1UDP3_9FUNG</name>
<keyword evidence="10" id="KW-1185">Reference proteome</keyword>
<feature type="zinc finger region" description="C3H1-type" evidence="5">
    <location>
        <begin position="229"/>
        <end position="257"/>
    </location>
</feature>
<feature type="compositionally biased region" description="Polar residues" evidence="6">
    <location>
        <begin position="266"/>
        <end position="286"/>
    </location>
</feature>
<evidence type="ECO:0000256" key="5">
    <source>
        <dbReference type="PROSITE-ProRule" id="PRU00723"/>
    </source>
</evidence>
<dbReference type="InterPro" id="IPR000571">
    <property type="entry name" value="Znf_CCCH"/>
</dbReference>
<feature type="compositionally biased region" description="Polar residues" evidence="6">
    <location>
        <begin position="314"/>
        <end position="333"/>
    </location>
</feature>
<dbReference type="OrthoDB" id="2136476at2759"/>
<feature type="compositionally biased region" description="Basic and acidic residues" evidence="6">
    <location>
        <begin position="345"/>
        <end position="370"/>
    </location>
</feature>
<evidence type="ECO:0000313" key="9">
    <source>
        <dbReference type="EMBL" id="ORX40440.1"/>
    </source>
</evidence>
<comment type="caution">
    <text evidence="8">The sequence shown here is derived from an EMBL/GenBank/DDBJ whole genome shotgun (WGS) entry which is preliminary data.</text>
</comment>
<feature type="region of interest" description="Disordered" evidence="6">
    <location>
        <begin position="1"/>
        <end position="22"/>
    </location>
</feature>
<keyword evidence="4 5" id="KW-0862">Zinc</keyword>
<evidence type="ECO:0000256" key="1">
    <source>
        <dbReference type="ARBA" id="ARBA00022723"/>
    </source>
</evidence>
<dbReference type="FunFam" id="4.10.1000.10:FF:000002">
    <property type="entry name" value="Zinc finger protein 36, C3H1 type-like 1"/>
    <property type="match status" value="1"/>
</dbReference>
<evidence type="ECO:0000313" key="10">
    <source>
        <dbReference type="Proteomes" id="UP000193719"/>
    </source>
</evidence>
<dbReference type="PANTHER" id="PTHR12547">
    <property type="entry name" value="CCCH ZINC FINGER/TIS11-RELATED"/>
    <property type="match status" value="1"/>
</dbReference>
<evidence type="ECO:0000256" key="2">
    <source>
        <dbReference type="ARBA" id="ARBA00022737"/>
    </source>
</evidence>
<keyword evidence="1 5" id="KW-0479">Metal-binding</keyword>
<protein>
    <recommendedName>
        <fullName evidence="7">C3H1-type domain-containing protein</fullName>
    </recommendedName>
</protein>
<gene>
    <name evidence="8" type="ORF">BCR36DRAFT_365205</name>
    <name evidence="9" type="ORF">BCR36DRAFT_416900</name>
</gene>
<dbReference type="AlphaFoldDB" id="A0A1Y1UDP3"/>
<feature type="zinc finger region" description="C3H1-type" evidence="5">
    <location>
        <begin position="191"/>
        <end position="219"/>
    </location>
</feature>
<dbReference type="SUPFAM" id="SSF90229">
    <property type="entry name" value="CCCH zinc finger"/>
    <property type="match status" value="2"/>
</dbReference>
<dbReference type="SMART" id="SM00356">
    <property type="entry name" value="ZnF_C3H1"/>
    <property type="match status" value="2"/>
</dbReference>
<dbReference type="GO" id="GO:0003729">
    <property type="term" value="F:mRNA binding"/>
    <property type="evidence" value="ECO:0007669"/>
    <property type="project" value="InterPro"/>
</dbReference>
<evidence type="ECO:0000256" key="6">
    <source>
        <dbReference type="SAM" id="MobiDB-lite"/>
    </source>
</evidence>
<evidence type="ECO:0000256" key="3">
    <source>
        <dbReference type="ARBA" id="ARBA00022771"/>
    </source>
</evidence>
<sequence>MKRQTASQSRGNVPPRINTPNNQEFIQDYFSGHHQQSPFSPSKGVDNMYNSMYYPNNQMVPQNNGPMYNTATDTIENYELNDNTNSKQKWEISRGMTTPTTPIHPTNEMNQFSIPVPFRNGYEMYGDHQQPLLSPTPYIRTNGPFMNGGNRGNEEMMVGMNPVMKDQNNNLLSPVAMENTGGAQNNKKANLYKTELCRSYEETGQCRYGSKCQFAHSESELRHVDRHPKYKTEMCKTFWEQGTCPYGKRCCFIHTRRDLSKKEDTQTPTTPSKNNVKKSFQDISTVNKKKENSTDSTNLSEGETIAITNEEGEVTNNSRSRSGSDSVTATSITEEIISNDEPEEKNEVDNKKIEESKEKSKSEKEESKNITKYTEKEKTVTPSISVPIKTNNKTNFSKGISSSFEPMAKTPTSQAFNYSTSFGGSINMVGNPLNTGFVPRRKMSSPPQRQNPRGNNTAINLNIDSNNNYNNVLGMNSMAFNPTSPLDTELMLNNNYGEVNGKIINKHGMSTSLPANDILDEKMMYKLQNLHIQTAPNNQRANQNNQSMMSPLSSSFNQNNIFMKQPLNVNTSQISSNLFLNQSTAAASPFTPGTPSLFLSPKQPHMGLPSIPIIDDEASSFKGPGSVSGKDSDFGDDTLSNATEELINTPSTPSNNLFAKQAINTQKISTPHSFLKVSQKASTPKNNSSFLPSTPQSISNGFLNNSVSPLQSRMGSSLPNTPNHPNSFNPSAIDEIFSGNNNIINDFSRTTSSGINVAASPFSHTNDLSQYMMQMSSARENSNNLQSLENIKSPSQLFYRPSTGNISAINTTPSMKSNGGFGSMNMGGINMVKNRSESFDYGMLSPNGMNSFLSACNPVSSPNATYNNSMASSFNNSFLNNKVRSESVDFGQLGNFTKDNMVGSMPTFSFLQSINESVPDSPFSNNGSIQGSPLPSSTTTLNDMTNGMNDFINAGRRKSFPESSLMPNRLPTVPEGRHPNIVEEERLFSNNNLTDEGILKFSKEHFGLDDAHSKSLLGNQSSNAMDIKGSILGGNIFSPMSPSSTTNNFF</sequence>
<feature type="compositionally biased region" description="Polar residues" evidence="6">
    <location>
        <begin position="1"/>
        <end position="11"/>
    </location>
</feature>
<organism evidence="8 10">
    <name type="scientific">Piromyces finnis</name>
    <dbReference type="NCBI Taxonomy" id="1754191"/>
    <lineage>
        <taxon>Eukaryota</taxon>
        <taxon>Fungi</taxon>
        <taxon>Fungi incertae sedis</taxon>
        <taxon>Chytridiomycota</taxon>
        <taxon>Chytridiomycota incertae sedis</taxon>
        <taxon>Neocallimastigomycetes</taxon>
        <taxon>Neocallimastigales</taxon>
        <taxon>Neocallimastigaceae</taxon>
        <taxon>Piromyces</taxon>
    </lineage>
</organism>
<evidence type="ECO:0000313" key="8">
    <source>
        <dbReference type="EMBL" id="ORX35195.1"/>
    </source>
</evidence>
<feature type="region of interest" description="Disordered" evidence="6">
    <location>
        <begin position="260"/>
        <end position="370"/>
    </location>
</feature>
<dbReference type="STRING" id="1754191.A0A1Y1UDP3"/>
<dbReference type="PROSITE" id="PS50103">
    <property type="entry name" value="ZF_C3H1"/>
    <property type="match status" value="2"/>
</dbReference>